<dbReference type="OrthoDB" id="3574600at2"/>
<dbReference type="PANTHER" id="PTHR30514">
    <property type="entry name" value="GLUCOKINASE"/>
    <property type="match status" value="1"/>
</dbReference>
<dbReference type="Pfam" id="PF01418">
    <property type="entry name" value="HTH_6"/>
    <property type="match status" value="1"/>
</dbReference>
<dbReference type="Proteomes" id="UP000321062">
    <property type="component" value="Chromosome"/>
</dbReference>
<reference evidence="1 2" key="1">
    <citation type="journal article" date="2015" name="Int. J. Syst. Evol. Microbiol.">
        <title>Youhaiella tibetensis gen. nov., sp. nov., isolated from subsurface sediment.</title>
        <authorList>
            <person name="Wang Y.X."/>
            <person name="Huang F.Q."/>
            <person name="Nogi Y."/>
            <person name="Pang S.J."/>
            <person name="Wang P.K."/>
            <person name="Lv J."/>
        </authorList>
    </citation>
    <scope>NUCLEOTIDE SEQUENCE [LARGE SCALE GENOMIC DNA]</scope>
    <source>
        <strain evidence="2">fig4</strain>
    </source>
</reference>
<organism evidence="1 2">
    <name type="scientific">Paradevosia tibetensis</name>
    <dbReference type="NCBI Taxonomy" id="1447062"/>
    <lineage>
        <taxon>Bacteria</taxon>
        <taxon>Pseudomonadati</taxon>
        <taxon>Pseudomonadota</taxon>
        <taxon>Alphaproteobacteria</taxon>
        <taxon>Hyphomicrobiales</taxon>
        <taxon>Devosiaceae</taxon>
        <taxon>Paradevosia</taxon>
    </lineage>
</organism>
<dbReference type="GO" id="GO:0003700">
    <property type="term" value="F:DNA-binding transcription factor activity"/>
    <property type="evidence" value="ECO:0007669"/>
    <property type="project" value="InterPro"/>
</dbReference>
<dbReference type="InterPro" id="IPR000281">
    <property type="entry name" value="HTH_RpiR"/>
</dbReference>
<dbReference type="SUPFAM" id="SSF46689">
    <property type="entry name" value="Homeodomain-like"/>
    <property type="match status" value="1"/>
</dbReference>
<dbReference type="InterPro" id="IPR046348">
    <property type="entry name" value="SIS_dom_sf"/>
</dbReference>
<protein>
    <submittedName>
        <fullName evidence="1">MurR/RpiR family transcriptional regulator</fullName>
    </submittedName>
</protein>
<dbReference type="GO" id="GO:0097367">
    <property type="term" value="F:carbohydrate derivative binding"/>
    <property type="evidence" value="ECO:0007669"/>
    <property type="project" value="InterPro"/>
</dbReference>
<dbReference type="InterPro" id="IPR036388">
    <property type="entry name" value="WH-like_DNA-bd_sf"/>
</dbReference>
<dbReference type="InterPro" id="IPR009057">
    <property type="entry name" value="Homeodomain-like_sf"/>
</dbReference>
<proteinExistence type="predicted"/>
<keyword evidence="2" id="KW-1185">Reference proteome</keyword>
<dbReference type="PANTHER" id="PTHR30514:SF18">
    <property type="entry name" value="RPIR-FAMILY TRANSCRIPTIONAL REGULATOR"/>
    <property type="match status" value="1"/>
</dbReference>
<dbReference type="InterPro" id="IPR047640">
    <property type="entry name" value="RpiR-like"/>
</dbReference>
<dbReference type="GO" id="GO:0003677">
    <property type="term" value="F:DNA binding"/>
    <property type="evidence" value="ECO:0007669"/>
    <property type="project" value="InterPro"/>
</dbReference>
<dbReference type="AlphaFoldDB" id="A0A5B9DJ81"/>
<dbReference type="PROSITE" id="PS51071">
    <property type="entry name" value="HTH_RPIR"/>
    <property type="match status" value="1"/>
</dbReference>
<evidence type="ECO:0000313" key="2">
    <source>
        <dbReference type="Proteomes" id="UP000321062"/>
    </source>
</evidence>
<dbReference type="SUPFAM" id="SSF53697">
    <property type="entry name" value="SIS domain"/>
    <property type="match status" value="1"/>
</dbReference>
<dbReference type="Pfam" id="PF01380">
    <property type="entry name" value="SIS"/>
    <property type="match status" value="1"/>
</dbReference>
<accession>A0A5B9DJ81</accession>
<name>A0A5B9DJ81_9HYPH</name>
<dbReference type="EMBL" id="CP041690">
    <property type="protein sequence ID" value="QEE19341.1"/>
    <property type="molecule type" value="Genomic_DNA"/>
</dbReference>
<dbReference type="InterPro" id="IPR001347">
    <property type="entry name" value="SIS_dom"/>
</dbReference>
<dbReference type="KEGG" id="yti:FNA67_03755"/>
<dbReference type="Gene3D" id="3.40.50.10490">
    <property type="entry name" value="Glucose-6-phosphate isomerase like protein, domain 1"/>
    <property type="match status" value="1"/>
</dbReference>
<sequence length="280" mass="30960">MTVESPSVEARIHEANHRLTAAEKRAARGLLANYPTIGLAPVAEFAQQSGASAATVLRFIAQLGFKSYPDFQRCLREELEERAKSPLQRSLAAVRHQTAIGDFLGDFFSQVTSNMHASAARIPTSEFEAASARLADLKRGCHIVGGRFTDAMASYMEAHLRLVRPGVRRLDGRPAARNDQLLDIRADDTVVLFDIRRYDADLLEVAASLAARRAFMVLITDEWISPLSRYAKIVLPCRIAVDRTWDANTAIFALTEALIARATELAWPSAEKRMGSVEHN</sequence>
<gene>
    <name evidence="1" type="ORF">FNA67_03755</name>
</gene>
<evidence type="ECO:0000313" key="1">
    <source>
        <dbReference type="EMBL" id="QEE19341.1"/>
    </source>
</evidence>
<dbReference type="GO" id="GO:1901135">
    <property type="term" value="P:carbohydrate derivative metabolic process"/>
    <property type="evidence" value="ECO:0007669"/>
    <property type="project" value="InterPro"/>
</dbReference>
<dbReference type="Gene3D" id="1.10.10.10">
    <property type="entry name" value="Winged helix-like DNA-binding domain superfamily/Winged helix DNA-binding domain"/>
    <property type="match status" value="1"/>
</dbReference>